<gene>
    <name evidence="1" type="ORF">NBRC111894_33</name>
</gene>
<reference evidence="1 2" key="1">
    <citation type="submission" date="2017-11" db="EMBL/GenBank/DDBJ databases">
        <title>Draft Genome Sequence of Sporolactobacillus inulinus NBRC 111894 Isolated from Koso, a Japanese Sugar-Vegetable Fermented Beverage.</title>
        <authorList>
            <person name="Chiou T.Y."/>
            <person name="Oshima K."/>
            <person name="Suda W."/>
            <person name="Hattori M."/>
            <person name="Takahashi T."/>
        </authorList>
    </citation>
    <scope>NUCLEOTIDE SEQUENCE [LARGE SCALE GENOMIC DNA]</scope>
    <source>
        <strain evidence="1 2">NBRC111894</strain>
    </source>
</reference>
<organism evidence="1 2">
    <name type="scientific">Sporolactobacillus inulinus</name>
    <dbReference type="NCBI Taxonomy" id="2078"/>
    <lineage>
        <taxon>Bacteria</taxon>
        <taxon>Bacillati</taxon>
        <taxon>Bacillota</taxon>
        <taxon>Bacilli</taxon>
        <taxon>Bacillales</taxon>
        <taxon>Sporolactobacillaceae</taxon>
        <taxon>Sporolactobacillus</taxon>
    </lineage>
</organism>
<accession>A0A4Y1Z695</accession>
<name>A0A4Y1Z695_9BACL</name>
<protein>
    <submittedName>
        <fullName evidence="1">Uncharacterized protein</fullName>
    </submittedName>
</protein>
<evidence type="ECO:0000313" key="2">
    <source>
        <dbReference type="Proteomes" id="UP000319716"/>
    </source>
</evidence>
<proteinExistence type="predicted"/>
<dbReference type="Proteomes" id="UP000319716">
    <property type="component" value="Unassembled WGS sequence"/>
</dbReference>
<dbReference type="EMBL" id="BEXB01000001">
    <property type="protein sequence ID" value="GAY74479.1"/>
    <property type="molecule type" value="Genomic_DNA"/>
</dbReference>
<sequence>MLKQISQKSRILDKIRSFDVHQYIIVTDQARSTLPDLSAFVET</sequence>
<evidence type="ECO:0000313" key="1">
    <source>
        <dbReference type="EMBL" id="GAY74479.1"/>
    </source>
</evidence>
<comment type="caution">
    <text evidence="1">The sequence shown here is derived from an EMBL/GenBank/DDBJ whole genome shotgun (WGS) entry which is preliminary data.</text>
</comment>
<dbReference type="AlphaFoldDB" id="A0A4Y1Z695"/>